<dbReference type="AlphaFoldDB" id="A0A0C2V4J0"/>
<sequence>MTSRDRYDGVAMGLHWLMAAAIIVLLVLGFVMIGQRPGSPEQFKLYQLHKSVGVLVFGLAVLRLGWRLGHRPPPLPDTMGKAERLVAHAGHWALYGLMLGLPLAGWVVVSTSPYNIPTVIFGMVGLPHLPLPRDLNTLAKGTHLVGAWVLIATLVGHVTAALRHHFVLRDQVLARMLPRFGREK</sequence>
<evidence type="ECO:0000256" key="2">
    <source>
        <dbReference type="ARBA" id="ARBA00004651"/>
    </source>
</evidence>
<dbReference type="GO" id="GO:0005886">
    <property type="term" value="C:plasma membrane"/>
    <property type="evidence" value="ECO:0007669"/>
    <property type="project" value="UniProtKB-SubCell"/>
</dbReference>
<dbReference type="EMBL" id="JXSL01000020">
    <property type="protein sequence ID" value="KIM00002.1"/>
    <property type="molecule type" value="Genomic_DNA"/>
</dbReference>
<evidence type="ECO:0000256" key="9">
    <source>
        <dbReference type="ARBA" id="ARBA00022989"/>
    </source>
</evidence>
<evidence type="ECO:0000256" key="11">
    <source>
        <dbReference type="ARBA" id="ARBA00023136"/>
    </source>
</evidence>
<dbReference type="OrthoDB" id="1247465at2"/>
<feature type="transmembrane region" description="Helical" evidence="13">
    <location>
        <begin position="45"/>
        <end position="64"/>
    </location>
</feature>
<organism evidence="15 16">
    <name type="scientific">Paramagnetospirillum magnetotacticum MS-1</name>
    <dbReference type="NCBI Taxonomy" id="272627"/>
    <lineage>
        <taxon>Bacteria</taxon>
        <taxon>Pseudomonadati</taxon>
        <taxon>Pseudomonadota</taxon>
        <taxon>Alphaproteobacteria</taxon>
        <taxon>Rhodospirillales</taxon>
        <taxon>Magnetospirillaceae</taxon>
        <taxon>Paramagnetospirillum</taxon>
    </lineage>
</organism>
<evidence type="ECO:0000256" key="12">
    <source>
        <dbReference type="ARBA" id="ARBA00037975"/>
    </source>
</evidence>
<comment type="similarity">
    <text evidence="12">Belongs to the cytochrome b561 family.</text>
</comment>
<comment type="cofactor">
    <cofactor evidence="1">
        <name>heme b</name>
        <dbReference type="ChEBI" id="CHEBI:60344"/>
    </cofactor>
</comment>
<dbReference type="Proteomes" id="UP000031971">
    <property type="component" value="Unassembled WGS sequence"/>
</dbReference>
<comment type="subcellular location">
    <subcellularLocation>
        <location evidence="2">Cell membrane</location>
        <topology evidence="2">Multi-pass membrane protein</topology>
    </subcellularLocation>
</comment>
<protein>
    <submittedName>
        <fullName evidence="15">Cytochrome B561</fullName>
    </submittedName>
</protein>
<evidence type="ECO:0000256" key="6">
    <source>
        <dbReference type="ARBA" id="ARBA00022692"/>
    </source>
</evidence>
<accession>A0A0C2V4J0</accession>
<dbReference type="GO" id="GO:0020037">
    <property type="term" value="F:heme binding"/>
    <property type="evidence" value="ECO:0007669"/>
    <property type="project" value="TreeGrafter"/>
</dbReference>
<evidence type="ECO:0000256" key="8">
    <source>
        <dbReference type="ARBA" id="ARBA00022982"/>
    </source>
</evidence>
<evidence type="ECO:0000259" key="14">
    <source>
        <dbReference type="Pfam" id="PF01292"/>
    </source>
</evidence>
<dbReference type="SUPFAM" id="SSF81342">
    <property type="entry name" value="Transmembrane di-heme cytochromes"/>
    <property type="match status" value="1"/>
</dbReference>
<dbReference type="InterPro" id="IPR016174">
    <property type="entry name" value="Di-haem_cyt_TM"/>
</dbReference>
<evidence type="ECO:0000256" key="4">
    <source>
        <dbReference type="ARBA" id="ARBA00022475"/>
    </source>
</evidence>
<keyword evidence="10" id="KW-0408">Iron</keyword>
<keyword evidence="4" id="KW-1003">Cell membrane</keyword>
<feature type="domain" description="Cytochrome b561 bacterial/Ni-hydrogenase" evidence="14">
    <location>
        <begin position="6"/>
        <end position="178"/>
    </location>
</feature>
<keyword evidence="11 13" id="KW-0472">Membrane</keyword>
<feature type="transmembrane region" description="Helical" evidence="13">
    <location>
        <begin position="12"/>
        <end position="33"/>
    </location>
</feature>
<evidence type="ECO:0000256" key="5">
    <source>
        <dbReference type="ARBA" id="ARBA00022617"/>
    </source>
</evidence>
<feature type="transmembrane region" description="Helical" evidence="13">
    <location>
        <begin position="143"/>
        <end position="162"/>
    </location>
</feature>
<proteinExistence type="inferred from homology"/>
<dbReference type="RefSeq" id="WP_009867212.1">
    <property type="nucleotide sequence ID" value="NZ_JXSL01000020.1"/>
</dbReference>
<dbReference type="STRING" id="272627.CCC_02790"/>
<evidence type="ECO:0000256" key="10">
    <source>
        <dbReference type="ARBA" id="ARBA00023004"/>
    </source>
</evidence>
<evidence type="ECO:0000256" key="7">
    <source>
        <dbReference type="ARBA" id="ARBA00022723"/>
    </source>
</evidence>
<evidence type="ECO:0000313" key="16">
    <source>
        <dbReference type="Proteomes" id="UP000031971"/>
    </source>
</evidence>
<comment type="caution">
    <text evidence="15">The sequence shown here is derived from an EMBL/GenBank/DDBJ whole genome shotgun (WGS) entry which is preliminary data.</text>
</comment>
<dbReference type="Pfam" id="PF01292">
    <property type="entry name" value="Ni_hydr_CYTB"/>
    <property type="match status" value="1"/>
</dbReference>
<evidence type="ECO:0000256" key="1">
    <source>
        <dbReference type="ARBA" id="ARBA00001970"/>
    </source>
</evidence>
<evidence type="ECO:0000256" key="13">
    <source>
        <dbReference type="SAM" id="Phobius"/>
    </source>
</evidence>
<keyword evidence="9 13" id="KW-1133">Transmembrane helix</keyword>
<keyword evidence="8" id="KW-0249">Electron transport</keyword>
<dbReference type="GO" id="GO:0022904">
    <property type="term" value="P:respiratory electron transport chain"/>
    <property type="evidence" value="ECO:0007669"/>
    <property type="project" value="InterPro"/>
</dbReference>
<reference evidence="15 16" key="1">
    <citation type="submission" date="2015-01" db="EMBL/GenBank/DDBJ databases">
        <title>Genome Sequence of Magnetospirillum magnetotacticum Strain MS-1.</title>
        <authorList>
            <person name="Marinov G.K."/>
            <person name="Smalley M.D."/>
            <person name="DeSalvo G."/>
        </authorList>
    </citation>
    <scope>NUCLEOTIDE SEQUENCE [LARGE SCALE GENOMIC DNA]</scope>
    <source>
        <strain evidence="15 16">MS-1</strain>
    </source>
</reference>
<keyword evidence="7" id="KW-0479">Metal-binding</keyword>
<keyword evidence="5" id="KW-0349">Heme</keyword>
<keyword evidence="6 13" id="KW-0812">Transmembrane</keyword>
<evidence type="ECO:0000256" key="3">
    <source>
        <dbReference type="ARBA" id="ARBA00022448"/>
    </source>
</evidence>
<dbReference type="PANTHER" id="PTHR30529:SF1">
    <property type="entry name" value="CYTOCHROME B561 HOMOLOG 2"/>
    <property type="match status" value="1"/>
</dbReference>
<dbReference type="InterPro" id="IPR052168">
    <property type="entry name" value="Cytochrome_b561_oxidase"/>
</dbReference>
<gene>
    <name evidence="15" type="ORF">CCC_02790</name>
</gene>
<dbReference type="PANTHER" id="PTHR30529">
    <property type="entry name" value="CYTOCHROME B561"/>
    <property type="match status" value="1"/>
</dbReference>
<name>A0A0C2V4J0_PARME</name>
<dbReference type="GO" id="GO:0009055">
    <property type="term" value="F:electron transfer activity"/>
    <property type="evidence" value="ECO:0007669"/>
    <property type="project" value="InterPro"/>
</dbReference>
<dbReference type="GO" id="GO:0046872">
    <property type="term" value="F:metal ion binding"/>
    <property type="evidence" value="ECO:0007669"/>
    <property type="project" value="UniProtKB-KW"/>
</dbReference>
<feature type="transmembrane region" description="Helical" evidence="13">
    <location>
        <begin position="85"/>
        <end position="108"/>
    </location>
</feature>
<dbReference type="InterPro" id="IPR011577">
    <property type="entry name" value="Cyt_b561_bac/Ni-Hgenase"/>
</dbReference>
<dbReference type="Gene3D" id="1.20.950.20">
    <property type="entry name" value="Transmembrane di-heme cytochromes, Chain C"/>
    <property type="match status" value="1"/>
</dbReference>
<keyword evidence="16" id="KW-1185">Reference proteome</keyword>
<keyword evidence="3" id="KW-0813">Transport</keyword>
<evidence type="ECO:0000313" key="15">
    <source>
        <dbReference type="EMBL" id="KIM00002.1"/>
    </source>
</evidence>